<dbReference type="Pfam" id="PF20684">
    <property type="entry name" value="Fung_rhodopsin"/>
    <property type="match status" value="1"/>
</dbReference>
<keyword evidence="2 6" id="KW-0812">Transmembrane</keyword>
<feature type="transmembrane region" description="Helical" evidence="6">
    <location>
        <begin position="189"/>
        <end position="208"/>
    </location>
</feature>
<name>A0A8H4RUE3_9HELO</name>
<protein>
    <recommendedName>
        <fullName evidence="7">Rhodopsin domain-containing protein</fullName>
    </recommendedName>
</protein>
<feature type="transmembrane region" description="Helical" evidence="6">
    <location>
        <begin position="56"/>
        <end position="77"/>
    </location>
</feature>
<feature type="transmembrane region" description="Helical" evidence="6">
    <location>
        <begin position="108"/>
        <end position="130"/>
    </location>
</feature>
<accession>A0A8H4RUE3</accession>
<comment type="similarity">
    <text evidence="5">Belongs to the SAT4 family.</text>
</comment>
<reference evidence="8 9" key="1">
    <citation type="submission" date="2020-03" db="EMBL/GenBank/DDBJ databases">
        <title>Draft Genome Sequence of Cudoniella acicularis.</title>
        <authorList>
            <person name="Buettner E."/>
            <person name="Kellner H."/>
        </authorList>
    </citation>
    <scope>NUCLEOTIDE SEQUENCE [LARGE SCALE GENOMIC DNA]</scope>
    <source>
        <strain evidence="8 9">DSM 108380</strain>
    </source>
</reference>
<comment type="subcellular location">
    <subcellularLocation>
        <location evidence="1">Membrane</location>
        <topology evidence="1">Multi-pass membrane protein</topology>
    </subcellularLocation>
</comment>
<evidence type="ECO:0000259" key="7">
    <source>
        <dbReference type="Pfam" id="PF20684"/>
    </source>
</evidence>
<comment type="caution">
    <text evidence="8">The sequence shown here is derived from an EMBL/GenBank/DDBJ whole genome shotgun (WGS) entry which is preliminary data.</text>
</comment>
<evidence type="ECO:0000256" key="4">
    <source>
        <dbReference type="ARBA" id="ARBA00023136"/>
    </source>
</evidence>
<proteinExistence type="inferred from homology"/>
<feature type="transmembrane region" description="Helical" evidence="6">
    <location>
        <begin position="23"/>
        <end position="44"/>
    </location>
</feature>
<feature type="transmembrane region" description="Helical" evidence="6">
    <location>
        <begin position="137"/>
        <end position="157"/>
    </location>
</feature>
<dbReference type="InterPro" id="IPR052337">
    <property type="entry name" value="SAT4-like"/>
</dbReference>
<evidence type="ECO:0000256" key="2">
    <source>
        <dbReference type="ARBA" id="ARBA00022692"/>
    </source>
</evidence>
<evidence type="ECO:0000256" key="3">
    <source>
        <dbReference type="ARBA" id="ARBA00022989"/>
    </source>
</evidence>
<dbReference type="GO" id="GO:0016020">
    <property type="term" value="C:membrane"/>
    <property type="evidence" value="ECO:0007669"/>
    <property type="project" value="UniProtKB-SubCell"/>
</dbReference>
<keyword evidence="9" id="KW-1185">Reference proteome</keyword>
<keyword evidence="3 6" id="KW-1133">Transmembrane helix</keyword>
<evidence type="ECO:0000256" key="1">
    <source>
        <dbReference type="ARBA" id="ARBA00004141"/>
    </source>
</evidence>
<organism evidence="8 9">
    <name type="scientific">Cudoniella acicularis</name>
    <dbReference type="NCBI Taxonomy" id="354080"/>
    <lineage>
        <taxon>Eukaryota</taxon>
        <taxon>Fungi</taxon>
        <taxon>Dikarya</taxon>
        <taxon>Ascomycota</taxon>
        <taxon>Pezizomycotina</taxon>
        <taxon>Leotiomycetes</taxon>
        <taxon>Helotiales</taxon>
        <taxon>Tricladiaceae</taxon>
        <taxon>Cudoniella</taxon>
    </lineage>
</organism>
<evidence type="ECO:0000313" key="9">
    <source>
        <dbReference type="Proteomes" id="UP000566819"/>
    </source>
</evidence>
<feature type="transmembrane region" description="Helical" evidence="6">
    <location>
        <begin position="220"/>
        <end position="238"/>
    </location>
</feature>
<dbReference type="AlphaFoldDB" id="A0A8H4RUE3"/>
<feature type="transmembrane region" description="Helical" evidence="6">
    <location>
        <begin position="258"/>
        <end position="277"/>
    </location>
</feature>
<dbReference type="EMBL" id="JAAMPI010000130">
    <property type="protein sequence ID" value="KAF4635271.1"/>
    <property type="molecule type" value="Genomic_DNA"/>
</dbReference>
<dbReference type="OrthoDB" id="5329176at2759"/>
<gene>
    <name evidence="8" type="ORF">G7Y89_g2823</name>
</gene>
<dbReference type="InterPro" id="IPR049326">
    <property type="entry name" value="Rhodopsin_dom_fungi"/>
</dbReference>
<dbReference type="Proteomes" id="UP000566819">
    <property type="component" value="Unassembled WGS sequence"/>
</dbReference>
<evidence type="ECO:0000313" key="8">
    <source>
        <dbReference type="EMBL" id="KAF4635271.1"/>
    </source>
</evidence>
<evidence type="ECO:0000256" key="5">
    <source>
        <dbReference type="ARBA" id="ARBA00038359"/>
    </source>
</evidence>
<feature type="domain" description="Rhodopsin" evidence="7">
    <location>
        <begin position="40"/>
        <end position="281"/>
    </location>
</feature>
<sequence>MATLAPLDSFSPQFLSEYSGNTPFAICVSFIFLELAFVGARYYSRYLANVKWGMDDYIMIPATVLCLGQCGLCIAFIKAGGAGYHEATVRKNNPTQVVLFHKIQFSIAMSYFSAVLLPKLSILGIFLRVFVKKAYRIAAWTIGAFLTANWLGTTVAITQVCKPLSFFWDQTLPGGGTCFHITNFLRWSSFMNIVTDLAMLVLPLPAVWEIQTSKQMKVGLTITFMLGSLGLITAILRFHGFFSDDATVDAEWAASPLIVWTIIETGTYLIAACLPTFRPLAILIWKRNPLTWVTNTKVTAKDDSEIALNSRGRDTTTFKRLNNDLNEFGDLRQGYKWVSSSNDADGRGMVRDGNGILVHHRVEAISNAA</sequence>
<dbReference type="PANTHER" id="PTHR33048:SF156">
    <property type="entry name" value="INTEGRAL MEMBRANE PROTEIN"/>
    <property type="match status" value="1"/>
</dbReference>
<dbReference type="PANTHER" id="PTHR33048">
    <property type="entry name" value="PTH11-LIKE INTEGRAL MEMBRANE PROTEIN (AFU_ORTHOLOGUE AFUA_5G11245)"/>
    <property type="match status" value="1"/>
</dbReference>
<keyword evidence="4 6" id="KW-0472">Membrane</keyword>
<evidence type="ECO:0000256" key="6">
    <source>
        <dbReference type="SAM" id="Phobius"/>
    </source>
</evidence>